<dbReference type="Proteomes" id="UP000240819">
    <property type="component" value="Segment"/>
</dbReference>
<proteinExistence type="predicted"/>
<protein>
    <submittedName>
        <fullName evidence="1">A2 protein</fullName>
    </submittedName>
</protein>
<evidence type="ECO:0000313" key="1">
    <source>
        <dbReference type="EMBL" id="AUG85020.1"/>
    </source>
</evidence>
<sequence length="147" mass="15893">MAKKWTEESAAKAAELYNAKLEADGKEAAAHNDFLDEIAKHEEVQAVSGKAVRSKLTVMGIYQKPDAVASVAKTNTVRKEHYVRALAHTLGLDVDDLDSLKNAKMSALEAVSTAIGITDVMTASAKDYKPDLEKVCEAFENARGLDI</sequence>
<reference evidence="1 3" key="1">
    <citation type="submission" date="2017-12" db="EMBL/GenBank/DDBJ databases">
        <authorList>
            <person name="Lestochi C.V."/>
            <person name="Miller K.C."/>
            <person name="Miller J.S."/>
            <person name="Stanton M.L."/>
            <person name="Broussard G.W."/>
        </authorList>
    </citation>
    <scope>NUCLEOTIDE SEQUENCE [LARGE SCALE GENOMIC DNA]</scope>
</reference>
<accession>A0A2H5BGA9</accession>
<evidence type="ECO:0000313" key="2">
    <source>
        <dbReference type="EMBL" id="AUG85198.1"/>
    </source>
</evidence>
<dbReference type="EMBL" id="MG649966">
    <property type="protein sequence ID" value="AUG85198.1"/>
    <property type="molecule type" value="Genomic_DNA"/>
</dbReference>
<name>A0A2H5BGA9_9CAUD</name>
<organism evidence="1 3">
    <name type="scientific">Vibrio phage Ceto</name>
    <dbReference type="NCBI Taxonomy" id="2570300"/>
    <lineage>
        <taxon>Viruses</taxon>
        <taxon>Duplodnaviria</taxon>
        <taxon>Heunggongvirae</taxon>
        <taxon>Uroviricota</taxon>
        <taxon>Caudoviricetes</taxon>
        <taxon>Demerecviridae</taxon>
        <taxon>Ermolyevavirinae</taxon>
        <taxon>Cetovirus</taxon>
        <taxon>Cetovirus ceto</taxon>
    </lineage>
</organism>
<evidence type="ECO:0000313" key="3">
    <source>
        <dbReference type="Proteomes" id="UP000240819"/>
    </source>
</evidence>
<gene>
    <name evidence="1" type="ORF">CETO_13</name>
    <name evidence="2" type="ORF">CETO_216</name>
</gene>
<keyword evidence="3" id="KW-1185">Reference proteome</keyword>
<dbReference type="EMBL" id="MG649966">
    <property type="protein sequence ID" value="AUG85020.1"/>
    <property type="molecule type" value="Genomic_DNA"/>
</dbReference>